<protein>
    <submittedName>
        <fullName evidence="2">Reverse transcriptase domain</fullName>
    </submittedName>
</protein>
<dbReference type="AlphaFoldDB" id="A0A5E4NEF1"/>
<evidence type="ECO:0000313" key="2">
    <source>
        <dbReference type="EMBL" id="VVC42185.1"/>
    </source>
</evidence>
<dbReference type="Proteomes" id="UP000325440">
    <property type="component" value="Unassembled WGS sequence"/>
</dbReference>
<keyword evidence="2" id="KW-0808">Transferase</keyword>
<keyword evidence="2" id="KW-0548">Nucleotidyltransferase</keyword>
<evidence type="ECO:0000313" key="3">
    <source>
        <dbReference type="Proteomes" id="UP000325440"/>
    </source>
</evidence>
<sequence>FTVKIDCTNSNIKQTNPGVPQSLKISPILFNLYISDFPTKMNTEISMHVDNSVIYSSSDKIENVTKNIQTHLKNGCENGKLSSF</sequence>
<dbReference type="EMBL" id="CABPRJ010001941">
    <property type="protein sequence ID" value="VVC42185.1"/>
    <property type="molecule type" value="Genomic_DNA"/>
</dbReference>
<name>A0A5E4NEF1_9HEMI</name>
<reference evidence="2 3" key="1">
    <citation type="submission" date="2019-08" db="EMBL/GenBank/DDBJ databases">
        <authorList>
            <person name="Alioto T."/>
            <person name="Alioto T."/>
            <person name="Gomez Garrido J."/>
        </authorList>
    </citation>
    <scope>NUCLEOTIDE SEQUENCE [LARGE SCALE GENOMIC DNA]</scope>
</reference>
<keyword evidence="3" id="KW-1185">Reference proteome</keyword>
<feature type="non-terminal residue" evidence="2">
    <location>
        <position position="1"/>
    </location>
</feature>
<dbReference type="InterPro" id="IPR000477">
    <property type="entry name" value="RT_dom"/>
</dbReference>
<organism evidence="2 3">
    <name type="scientific">Cinara cedri</name>
    <dbReference type="NCBI Taxonomy" id="506608"/>
    <lineage>
        <taxon>Eukaryota</taxon>
        <taxon>Metazoa</taxon>
        <taxon>Ecdysozoa</taxon>
        <taxon>Arthropoda</taxon>
        <taxon>Hexapoda</taxon>
        <taxon>Insecta</taxon>
        <taxon>Pterygota</taxon>
        <taxon>Neoptera</taxon>
        <taxon>Paraneoptera</taxon>
        <taxon>Hemiptera</taxon>
        <taxon>Sternorrhyncha</taxon>
        <taxon>Aphidomorpha</taxon>
        <taxon>Aphidoidea</taxon>
        <taxon>Aphididae</taxon>
        <taxon>Lachninae</taxon>
        <taxon>Cinara</taxon>
    </lineage>
</organism>
<dbReference type="GO" id="GO:0003964">
    <property type="term" value="F:RNA-directed DNA polymerase activity"/>
    <property type="evidence" value="ECO:0007669"/>
    <property type="project" value="UniProtKB-KW"/>
</dbReference>
<accession>A0A5E4NEF1</accession>
<proteinExistence type="predicted"/>
<feature type="domain" description="Reverse transcriptase" evidence="1">
    <location>
        <begin position="1"/>
        <end position="84"/>
    </location>
</feature>
<gene>
    <name evidence="2" type="ORF">CINCED_3A017078</name>
</gene>
<dbReference type="PROSITE" id="PS50878">
    <property type="entry name" value="RT_POL"/>
    <property type="match status" value="1"/>
</dbReference>
<keyword evidence="2" id="KW-0695">RNA-directed DNA polymerase</keyword>
<evidence type="ECO:0000259" key="1">
    <source>
        <dbReference type="PROSITE" id="PS50878"/>
    </source>
</evidence>